<keyword evidence="1" id="KW-1133">Transmembrane helix</keyword>
<proteinExistence type="predicted"/>
<evidence type="ECO:0000313" key="2">
    <source>
        <dbReference type="EMBL" id="KAG9246691.1"/>
    </source>
</evidence>
<organism evidence="2 3">
    <name type="scientific">Calycina marina</name>
    <dbReference type="NCBI Taxonomy" id="1763456"/>
    <lineage>
        <taxon>Eukaryota</taxon>
        <taxon>Fungi</taxon>
        <taxon>Dikarya</taxon>
        <taxon>Ascomycota</taxon>
        <taxon>Pezizomycotina</taxon>
        <taxon>Leotiomycetes</taxon>
        <taxon>Helotiales</taxon>
        <taxon>Pezizellaceae</taxon>
        <taxon>Calycina</taxon>
    </lineage>
</organism>
<reference evidence="2" key="1">
    <citation type="journal article" date="2021" name="IMA Fungus">
        <title>Genomic characterization of three marine fungi, including Emericellopsis atlantica sp. nov. with signatures of a generalist lifestyle and marine biomass degradation.</title>
        <authorList>
            <person name="Hagestad O.C."/>
            <person name="Hou L."/>
            <person name="Andersen J.H."/>
            <person name="Hansen E.H."/>
            <person name="Altermark B."/>
            <person name="Li C."/>
            <person name="Kuhnert E."/>
            <person name="Cox R.J."/>
            <person name="Crous P.W."/>
            <person name="Spatafora J.W."/>
            <person name="Lail K."/>
            <person name="Amirebrahimi M."/>
            <person name="Lipzen A."/>
            <person name="Pangilinan J."/>
            <person name="Andreopoulos W."/>
            <person name="Hayes R.D."/>
            <person name="Ng V."/>
            <person name="Grigoriev I.V."/>
            <person name="Jackson S.A."/>
            <person name="Sutton T.D.S."/>
            <person name="Dobson A.D.W."/>
            <person name="Rama T."/>
        </authorList>
    </citation>
    <scope>NUCLEOTIDE SEQUENCE</scope>
    <source>
        <strain evidence="2">TRa3180A</strain>
    </source>
</reference>
<dbReference type="Proteomes" id="UP000887226">
    <property type="component" value="Unassembled WGS sequence"/>
</dbReference>
<accession>A0A9P8CIP1</accession>
<keyword evidence="1" id="KW-0812">Transmembrane</keyword>
<evidence type="ECO:0000313" key="3">
    <source>
        <dbReference type="Proteomes" id="UP000887226"/>
    </source>
</evidence>
<dbReference type="AlphaFoldDB" id="A0A9P8CIP1"/>
<comment type="caution">
    <text evidence="2">The sequence shown here is derived from an EMBL/GenBank/DDBJ whole genome shotgun (WGS) entry which is preliminary data.</text>
</comment>
<protein>
    <submittedName>
        <fullName evidence="2">Uncharacterized protein</fullName>
    </submittedName>
</protein>
<keyword evidence="1" id="KW-0472">Membrane</keyword>
<gene>
    <name evidence="2" type="ORF">BJ878DRAFT_267717</name>
</gene>
<sequence length="51" mass="5966">MHAVIAFLVTPILCLHTSYFTKRYVIMSISKLLILWEKLLLLLMMMIISVL</sequence>
<keyword evidence="3" id="KW-1185">Reference proteome</keyword>
<name>A0A9P8CIP1_9HELO</name>
<evidence type="ECO:0000256" key="1">
    <source>
        <dbReference type="SAM" id="Phobius"/>
    </source>
</evidence>
<feature type="transmembrane region" description="Helical" evidence="1">
    <location>
        <begin position="24"/>
        <end position="48"/>
    </location>
</feature>
<dbReference type="EMBL" id="MU253796">
    <property type="protein sequence ID" value="KAG9246691.1"/>
    <property type="molecule type" value="Genomic_DNA"/>
</dbReference>